<accession>A0A8S5MRM4</accession>
<sequence>MERLTKTYSDGTHGVADNLPCGENSYEYKGLLLETLGKYEDSEEQGLLLRLPCKVGDILYFAHHDRVIFSEVLSVKYHVEAENHGIFIRERLTIDVEGISAEIDFCDIGKNVFLTRAEAEAKLKSDLN</sequence>
<organism evidence="1">
    <name type="scientific">Siphoviridae sp. ctD6g5</name>
    <dbReference type="NCBI Taxonomy" id="2826196"/>
    <lineage>
        <taxon>Viruses</taxon>
        <taxon>Duplodnaviria</taxon>
        <taxon>Heunggongvirae</taxon>
        <taxon>Uroviricota</taxon>
        <taxon>Caudoviricetes</taxon>
    </lineage>
</organism>
<reference evidence="1" key="1">
    <citation type="journal article" date="2021" name="Proc. Natl. Acad. Sci. U.S.A.">
        <title>A Catalog of Tens of Thousands of Viruses from Human Metagenomes Reveals Hidden Associations with Chronic Diseases.</title>
        <authorList>
            <person name="Tisza M.J."/>
            <person name="Buck C.B."/>
        </authorList>
    </citation>
    <scope>NUCLEOTIDE SEQUENCE</scope>
    <source>
        <strain evidence="1">CtD6g5</strain>
    </source>
</reference>
<protein>
    <submittedName>
        <fullName evidence="1">Uncharacterized protein</fullName>
    </submittedName>
</protein>
<name>A0A8S5MRM4_9CAUD</name>
<evidence type="ECO:0000313" key="1">
    <source>
        <dbReference type="EMBL" id="DAD84989.1"/>
    </source>
</evidence>
<dbReference type="EMBL" id="BK014970">
    <property type="protein sequence ID" value="DAD84989.1"/>
    <property type="molecule type" value="Genomic_DNA"/>
</dbReference>
<proteinExistence type="predicted"/>